<evidence type="ECO:0008006" key="5">
    <source>
        <dbReference type="Google" id="ProtNLM"/>
    </source>
</evidence>
<dbReference type="Proteomes" id="UP000325933">
    <property type="component" value="Unassembled WGS sequence"/>
</dbReference>
<protein>
    <recommendedName>
        <fullName evidence="5">PRTRC system protein F</fullName>
    </recommendedName>
</protein>
<gene>
    <name evidence="2" type="ORF">F4U95_21490</name>
    <name evidence="1" type="ORF">F4U96_21375</name>
</gene>
<proteinExistence type="predicted"/>
<reference evidence="3 4" key="1">
    <citation type="submission" date="2019-09" db="EMBL/GenBank/DDBJ databases">
        <authorList>
            <person name="Feng G."/>
        </authorList>
    </citation>
    <scope>NUCLEOTIDE SEQUENCE [LARGE SCALE GENOMIC DNA]</scope>
    <source>
        <strain evidence="2 3">KACC 19283</strain>
        <strain evidence="1 4">KACC 19284</strain>
    </source>
</reference>
<evidence type="ECO:0000313" key="3">
    <source>
        <dbReference type="Proteomes" id="UP000325933"/>
    </source>
</evidence>
<comment type="caution">
    <text evidence="2">The sequence shown here is derived from an EMBL/GenBank/DDBJ whole genome shotgun (WGS) entry which is preliminary data.</text>
</comment>
<dbReference type="EMBL" id="VYQA01000024">
    <property type="protein sequence ID" value="KAA9024735.1"/>
    <property type="molecule type" value="Genomic_DNA"/>
</dbReference>
<evidence type="ECO:0000313" key="2">
    <source>
        <dbReference type="EMBL" id="KAA9024735.1"/>
    </source>
</evidence>
<organism evidence="2 3">
    <name type="scientific">Sphingobium limneticum</name>
    <dbReference type="NCBI Taxonomy" id="1007511"/>
    <lineage>
        <taxon>Bacteria</taxon>
        <taxon>Pseudomonadati</taxon>
        <taxon>Pseudomonadota</taxon>
        <taxon>Alphaproteobacteria</taxon>
        <taxon>Sphingomonadales</taxon>
        <taxon>Sphingomonadaceae</taxon>
        <taxon>Sphingobium</taxon>
    </lineage>
</organism>
<dbReference type="AlphaFoldDB" id="A0A5J5HRJ2"/>
<sequence>MAGREGAQEACTRVEARRRIERAFRAVALDILAPVELADLRIAILSGEENQSPVVTITCESIGQLDLGWIETGDAPISWRAAAYAALERTLSRVLPVFAYQDLFEEISRYYWEGETDDAAALEYMIACHGADPEDLDSLSLPSTMNDRRPDWMIRDKAMSVRSLPARLRGIIRRLDHLHRQIDRLDPNDNAWAFHLDTAYEYFPGTEECSPLPPLTLVPVDQFAREVDDVAQHGMEYGFFDLAGICVLPQADKIDRWLSSFQLGVKLLTTAQELIMLDPTILGASHGKS</sequence>
<accession>A0A5J5HRJ2</accession>
<name>A0A5J5HRJ2_9SPHN</name>
<keyword evidence="4" id="KW-1185">Reference proteome</keyword>
<dbReference type="Proteomes" id="UP000326364">
    <property type="component" value="Unassembled WGS sequence"/>
</dbReference>
<evidence type="ECO:0000313" key="1">
    <source>
        <dbReference type="EMBL" id="KAA9012274.1"/>
    </source>
</evidence>
<dbReference type="EMBL" id="VYQB01000024">
    <property type="protein sequence ID" value="KAA9012274.1"/>
    <property type="molecule type" value="Genomic_DNA"/>
</dbReference>
<evidence type="ECO:0000313" key="4">
    <source>
        <dbReference type="Proteomes" id="UP000326364"/>
    </source>
</evidence>